<dbReference type="Pfam" id="PF19493">
    <property type="entry name" value="Trypco1"/>
    <property type="match status" value="1"/>
</dbReference>
<name>A0ABZ1EQD4_9ACTN</name>
<feature type="domain" description="Trypsin-co-occurring" evidence="2">
    <location>
        <begin position="9"/>
        <end position="133"/>
    </location>
</feature>
<keyword evidence="4" id="KW-1185">Reference proteome</keyword>
<dbReference type="Proteomes" id="UP001356428">
    <property type="component" value="Chromosome"/>
</dbReference>
<sequence>MSNYAELFLADGTAVRFELTASEESRPEESRPERPDPSEGSGEPVDDLPEGMGRSVPVARGRRRAAVLAAGALRTALEPLGPLIQEVHDAVLSADRPPQEVNVTFGIQVGGDLKLGVVTSAGQAHLTVSATWQPAGPTA</sequence>
<evidence type="ECO:0000256" key="1">
    <source>
        <dbReference type="SAM" id="MobiDB-lite"/>
    </source>
</evidence>
<dbReference type="NCBIfam" id="NF041216">
    <property type="entry name" value="CU044_2847_fam"/>
    <property type="match status" value="1"/>
</dbReference>
<organism evidence="3 4">
    <name type="scientific">Streptomyces cyaneofuscatus</name>
    <dbReference type="NCBI Taxonomy" id="66883"/>
    <lineage>
        <taxon>Bacteria</taxon>
        <taxon>Bacillati</taxon>
        <taxon>Actinomycetota</taxon>
        <taxon>Actinomycetes</taxon>
        <taxon>Kitasatosporales</taxon>
        <taxon>Streptomycetaceae</taxon>
        <taxon>Streptomyces</taxon>
    </lineage>
</organism>
<feature type="region of interest" description="Disordered" evidence="1">
    <location>
        <begin position="18"/>
        <end position="59"/>
    </location>
</feature>
<accession>A0ABZ1EQD4</accession>
<evidence type="ECO:0000313" key="3">
    <source>
        <dbReference type="EMBL" id="WSB06326.1"/>
    </source>
</evidence>
<dbReference type="RefSeq" id="WP_326707040.1">
    <property type="nucleotide sequence ID" value="NZ_CP109083.1"/>
</dbReference>
<protein>
    <recommendedName>
        <fullName evidence="2">Trypsin-co-occurring domain-containing protein</fullName>
    </recommendedName>
</protein>
<reference evidence="3 4" key="1">
    <citation type="submission" date="2022-10" db="EMBL/GenBank/DDBJ databases">
        <title>The complete genomes of actinobacterial strains from the NBC collection.</title>
        <authorList>
            <person name="Joergensen T.S."/>
            <person name="Alvarez Arevalo M."/>
            <person name="Sterndorff E.B."/>
            <person name="Faurdal D."/>
            <person name="Vuksanovic O."/>
            <person name="Mourched A.-S."/>
            <person name="Charusanti P."/>
            <person name="Shaw S."/>
            <person name="Blin K."/>
            <person name="Weber T."/>
        </authorList>
    </citation>
    <scope>NUCLEOTIDE SEQUENCE [LARGE SCALE GENOMIC DNA]</scope>
    <source>
        <strain evidence="3 4">NBC 01792</strain>
    </source>
</reference>
<dbReference type="EMBL" id="CP109083">
    <property type="protein sequence ID" value="WSB06326.1"/>
    <property type="molecule type" value="Genomic_DNA"/>
</dbReference>
<dbReference type="InterPro" id="IPR045794">
    <property type="entry name" value="Trypco1"/>
</dbReference>
<gene>
    <name evidence="3" type="ORF">OG849_03330</name>
</gene>
<proteinExistence type="predicted"/>
<evidence type="ECO:0000313" key="4">
    <source>
        <dbReference type="Proteomes" id="UP001356428"/>
    </source>
</evidence>
<feature type="compositionally biased region" description="Basic and acidic residues" evidence="1">
    <location>
        <begin position="23"/>
        <end position="37"/>
    </location>
</feature>
<evidence type="ECO:0000259" key="2">
    <source>
        <dbReference type="Pfam" id="PF19493"/>
    </source>
</evidence>